<dbReference type="AlphaFoldDB" id="A0A3B0UWW8"/>
<reference evidence="6" key="1">
    <citation type="submission" date="2018-06" db="EMBL/GenBank/DDBJ databases">
        <authorList>
            <person name="Zhirakovskaya E."/>
        </authorList>
    </citation>
    <scope>NUCLEOTIDE SEQUENCE</scope>
</reference>
<name>A0A3B0UWW8_9ZZZZ</name>
<dbReference type="EC" id="3.5.1.16" evidence="6"/>
<dbReference type="SUPFAM" id="SSF53187">
    <property type="entry name" value="Zn-dependent exopeptidases"/>
    <property type="match status" value="1"/>
</dbReference>
<dbReference type="PANTHER" id="PTHR43808:SF31">
    <property type="entry name" value="N-ACETYL-L-CITRULLINE DEACETYLASE"/>
    <property type="match status" value="1"/>
</dbReference>
<dbReference type="Gene3D" id="3.30.70.360">
    <property type="match status" value="1"/>
</dbReference>
<dbReference type="GO" id="GO:0006526">
    <property type="term" value="P:L-arginine biosynthetic process"/>
    <property type="evidence" value="ECO:0007669"/>
    <property type="project" value="TreeGrafter"/>
</dbReference>
<proteinExistence type="predicted"/>
<evidence type="ECO:0000256" key="2">
    <source>
        <dbReference type="ARBA" id="ARBA00022723"/>
    </source>
</evidence>
<sequence>MMYDKYIQLLKGLINTPSLSREEENAARVIRDFLSSVNIPFETKQHNTWALNRYFEEGKPVILLNSHIDTVKPAKGWAVDPFKANDEGNKLTGLGSNDAGGPLVALLAAFVHFYGQKHLPFNLVYAATAEEEISGKNGLASVLNDMPVADFAIIGEPTKMQVAIAEKGLMVFDCTAKGQSGHAARNEGVNALYTAIDDIQKLRNFKFEKVSELLGPVKITVTQIEAGSQHNVIPASCNFVVDVRTNEFYTNQQVLETIDKLIESEVRPRSLRLNSSGVDPGHPFVRRAKSMGINCYGSPTTSDQAVISFPSVKLGPGDSARSHTANEYILKTEIFEGIRKYIELLAGLEIVGSRK</sequence>
<dbReference type="InterPro" id="IPR011650">
    <property type="entry name" value="Peptidase_M20_dimer"/>
</dbReference>
<gene>
    <name evidence="6" type="ORF">MNBD_BACTEROID01-2151</name>
</gene>
<organism evidence="6">
    <name type="scientific">hydrothermal vent metagenome</name>
    <dbReference type="NCBI Taxonomy" id="652676"/>
    <lineage>
        <taxon>unclassified sequences</taxon>
        <taxon>metagenomes</taxon>
        <taxon>ecological metagenomes</taxon>
    </lineage>
</organism>
<dbReference type="PANTHER" id="PTHR43808">
    <property type="entry name" value="ACETYLORNITHINE DEACETYLASE"/>
    <property type="match status" value="1"/>
</dbReference>
<dbReference type="PROSITE" id="PS00758">
    <property type="entry name" value="ARGE_DAPE_CPG2_1"/>
    <property type="match status" value="1"/>
</dbReference>
<dbReference type="GO" id="GO:0008777">
    <property type="term" value="F:acetylornithine deacetylase activity"/>
    <property type="evidence" value="ECO:0007669"/>
    <property type="project" value="UniProtKB-EC"/>
</dbReference>
<dbReference type="CDD" id="cd05651">
    <property type="entry name" value="M20_ArgE_DapE-like"/>
    <property type="match status" value="1"/>
</dbReference>
<evidence type="ECO:0000256" key="3">
    <source>
        <dbReference type="ARBA" id="ARBA00022801"/>
    </source>
</evidence>
<dbReference type="InterPro" id="IPR050072">
    <property type="entry name" value="Peptidase_M20A"/>
</dbReference>
<dbReference type="Pfam" id="PF01546">
    <property type="entry name" value="Peptidase_M20"/>
    <property type="match status" value="1"/>
</dbReference>
<dbReference type="SUPFAM" id="SSF55031">
    <property type="entry name" value="Bacterial exopeptidase dimerisation domain"/>
    <property type="match status" value="1"/>
</dbReference>
<evidence type="ECO:0000256" key="1">
    <source>
        <dbReference type="ARBA" id="ARBA00001947"/>
    </source>
</evidence>
<evidence type="ECO:0000256" key="4">
    <source>
        <dbReference type="ARBA" id="ARBA00022833"/>
    </source>
</evidence>
<keyword evidence="4" id="KW-0862">Zinc</keyword>
<dbReference type="InterPro" id="IPR036264">
    <property type="entry name" value="Bact_exopeptidase_dim_dom"/>
</dbReference>
<dbReference type="Gene3D" id="3.40.630.10">
    <property type="entry name" value="Zn peptidases"/>
    <property type="match status" value="1"/>
</dbReference>
<keyword evidence="2" id="KW-0479">Metal-binding</keyword>
<evidence type="ECO:0000313" key="6">
    <source>
        <dbReference type="EMBL" id="VAW24474.1"/>
    </source>
</evidence>
<dbReference type="Pfam" id="PF07687">
    <property type="entry name" value="M20_dimer"/>
    <property type="match status" value="1"/>
</dbReference>
<keyword evidence="3 6" id="KW-0378">Hydrolase</keyword>
<accession>A0A3B0UWW8</accession>
<protein>
    <submittedName>
        <fullName evidence="6">Acetylornithine deacetylase</fullName>
        <ecNumber evidence="6">3.5.1.16</ecNumber>
    </submittedName>
</protein>
<comment type="cofactor">
    <cofactor evidence="1">
        <name>Zn(2+)</name>
        <dbReference type="ChEBI" id="CHEBI:29105"/>
    </cofactor>
</comment>
<dbReference type="EMBL" id="UOEP01000216">
    <property type="protein sequence ID" value="VAW24474.1"/>
    <property type="molecule type" value="Genomic_DNA"/>
</dbReference>
<evidence type="ECO:0000259" key="5">
    <source>
        <dbReference type="Pfam" id="PF07687"/>
    </source>
</evidence>
<dbReference type="GO" id="GO:0046872">
    <property type="term" value="F:metal ion binding"/>
    <property type="evidence" value="ECO:0007669"/>
    <property type="project" value="UniProtKB-KW"/>
</dbReference>
<dbReference type="InterPro" id="IPR002933">
    <property type="entry name" value="Peptidase_M20"/>
</dbReference>
<dbReference type="InterPro" id="IPR001261">
    <property type="entry name" value="ArgE/DapE_CS"/>
</dbReference>
<feature type="domain" description="Peptidase M20 dimerisation" evidence="5">
    <location>
        <begin position="164"/>
        <end position="267"/>
    </location>
</feature>